<dbReference type="InterPro" id="IPR000595">
    <property type="entry name" value="cNMP-bd_dom"/>
</dbReference>
<dbReference type="PROSITE" id="PS50042">
    <property type="entry name" value="CNMP_BINDING_3"/>
    <property type="match status" value="1"/>
</dbReference>
<dbReference type="InterPro" id="IPR046342">
    <property type="entry name" value="CBS_dom_sf"/>
</dbReference>
<proteinExistence type="predicted"/>
<dbReference type="PANTHER" id="PTHR43080:SF2">
    <property type="entry name" value="CBS DOMAIN-CONTAINING PROTEIN"/>
    <property type="match status" value="1"/>
</dbReference>
<evidence type="ECO:0000256" key="2">
    <source>
        <dbReference type="PROSITE-ProRule" id="PRU00703"/>
    </source>
</evidence>
<organism evidence="5 6">
    <name type="scientific">Alishewanella tabrizica</name>
    <dbReference type="NCBI Taxonomy" id="671278"/>
    <lineage>
        <taxon>Bacteria</taxon>
        <taxon>Pseudomonadati</taxon>
        <taxon>Pseudomonadota</taxon>
        <taxon>Gammaproteobacteria</taxon>
        <taxon>Alteromonadales</taxon>
        <taxon>Alteromonadaceae</taxon>
        <taxon>Alishewanella</taxon>
    </lineage>
</organism>
<evidence type="ECO:0000313" key="6">
    <source>
        <dbReference type="Proteomes" id="UP000634667"/>
    </source>
</evidence>
<dbReference type="Pfam" id="PF00571">
    <property type="entry name" value="CBS"/>
    <property type="match status" value="2"/>
</dbReference>
<reference evidence="6" key="1">
    <citation type="journal article" date="2019" name="Int. J. Syst. Evol. Microbiol.">
        <title>The Global Catalogue of Microorganisms (GCM) 10K type strain sequencing project: providing services to taxonomists for standard genome sequencing and annotation.</title>
        <authorList>
            <consortium name="The Broad Institute Genomics Platform"/>
            <consortium name="The Broad Institute Genome Sequencing Center for Infectious Disease"/>
            <person name="Wu L."/>
            <person name="Ma J."/>
        </authorList>
    </citation>
    <scope>NUCLEOTIDE SEQUENCE [LARGE SCALE GENOMIC DNA]</scope>
    <source>
        <strain evidence="6">KCTC 23723</strain>
    </source>
</reference>
<evidence type="ECO:0000259" key="3">
    <source>
        <dbReference type="PROSITE" id="PS50042"/>
    </source>
</evidence>
<dbReference type="CDD" id="cd04587">
    <property type="entry name" value="CBS_pair_CAP-ED_NT_Pol-beta-like_DUF294_assoc"/>
    <property type="match status" value="1"/>
</dbReference>
<dbReference type="SMART" id="SM00116">
    <property type="entry name" value="CBS"/>
    <property type="match status" value="2"/>
</dbReference>
<dbReference type="InterPro" id="IPR005105">
    <property type="entry name" value="GlnD_Uridyltrans_N"/>
</dbReference>
<feature type="domain" description="CBS" evidence="4">
    <location>
        <begin position="230"/>
        <end position="285"/>
    </location>
</feature>
<dbReference type="EMBL" id="BMYR01000004">
    <property type="protein sequence ID" value="GGW56796.1"/>
    <property type="molecule type" value="Genomic_DNA"/>
</dbReference>
<evidence type="ECO:0000313" key="5">
    <source>
        <dbReference type="EMBL" id="GGW56796.1"/>
    </source>
</evidence>
<protein>
    <submittedName>
        <fullName evidence="5">Cyclic nucleotide-binding protein</fullName>
    </submittedName>
</protein>
<dbReference type="InterPro" id="IPR000644">
    <property type="entry name" value="CBS_dom"/>
</dbReference>
<dbReference type="SUPFAM" id="SSF54631">
    <property type="entry name" value="CBS-domain pair"/>
    <property type="match status" value="1"/>
</dbReference>
<sequence length="624" mass="70484">MTMQQPELEIEQLEILSFLQRHSPFQELSGEEQRHLARQIDISYFRAGTTILEYNAPLTALYVIRSGVVETFRRNGDLYNRLSEGGIFGEQGLLRGKKVRFPAKALADTLIYLIPAQAFEQLFDQNEFFADYVEVGDAERRAEPRIGKAENHQLMSAKVTELIQRPAIMLPSNASIKAAALAMRAAGESCLLLTHPATPELIAGLITDRDLRNRVVAAALDPELPVSTIMTEQLVTVQANQFVFEAMLLMLRHNLHHLPVLTQQTPIGVIAIADMIRHESNNSLFIVSSIYQQQTVADLAQLQTAVQACFVRMVNEDANSQMIGSAMATIGRSFKQRLLELAEQRLGPPPIPYCFLALGSMARDEQLIVTDQDNALILDNRYDANLHDAYFAELAAFVCNGLAQCGYPLCSGHIMATNPQWRQPLRVWQHYFNDWLTQPTPEKLLQSNIFFDLDGVWGKTEWATQLNQQIVNTAPRSKLFLASMTRNALLRTPPLGFFQDFVMEEDGRQNDSLNIKRRGTAPMADLLRVYALSLGIDARSSYQRLTELTKRQLLPKGRAEDLRDAYEVIAMTRIRHQAAALQHKHVPDNNVRPAHLSEFERKHLKAAFLVLANAQKFLKFHFQA</sequence>
<accession>A0ABQ2WIJ7</accession>
<dbReference type="InterPro" id="IPR018490">
    <property type="entry name" value="cNMP-bd_dom_sf"/>
</dbReference>
<gene>
    <name evidence="5" type="ORF">GCM10008111_10930</name>
</gene>
<dbReference type="InterPro" id="IPR051257">
    <property type="entry name" value="Diverse_CBS-Domain"/>
</dbReference>
<evidence type="ECO:0000256" key="1">
    <source>
        <dbReference type="ARBA" id="ARBA00023122"/>
    </source>
</evidence>
<name>A0ABQ2WIJ7_9ALTE</name>
<comment type="caution">
    <text evidence="5">The sequence shown here is derived from an EMBL/GenBank/DDBJ whole genome shotgun (WGS) entry which is preliminary data.</text>
</comment>
<dbReference type="PANTHER" id="PTHR43080">
    <property type="entry name" value="CBS DOMAIN-CONTAINING PROTEIN CBSX3, MITOCHONDRIAL"/>
    <property type="match status" value="1"/>
</dbReference>
<dbReference type="RefSeq" id="WP_229796942.1">
    <property type="nucleotide sequence ID" value="NZ_BMYR01000004.1"/>
</dbReference>
<dbReference type="InterPro" id="IPR018821">
    <property type="entry name" value="DUF294_put_nucleoTrafse_sb-bd"/>
</dbReference>
<dbReference type="Pfam" id="PF00027">
    <property type="entry name" value="cNMP_binding"/>
    <property type="match status" value="1"/>
</dbReference>
<dbReference type="SUPFAM" id="SSF51206">
    <property type="entry name" value="cAMP-binding domain-like"/>
    <property type="match status" value="1"/>
</dbReference>
<dbReference type="SMART" id="SM00100">
    <property type="entry name" value="cNMP"/>
    <property type="match status" value="1"/>
</dbReference>
<feature type="domain" description="Cyclic nucleotide-binding" evidence="3">
    <location>
        <begin position="24"/>
        <end position="123"/>
    </location>
</feature>
<dbReference type="CDD" id="cd05401">
    <property type="entry name" value="NT_GlnE_GlnD_like"/>
    <property type="match status" value="1"/>
</dbReference>
<keyword evidence="6" id="KW-1185">Reference proteome</keyword>
<dbReference type="Proteomes" id="UP000634667">
    <property type="component" value="Unassembled WGS sequence"/>
</dbReference>
<dbReference type="PROSITE" id="PS51371">
    <property type="entry name" value="CBS"/>
    <property type="match status" value="1"/>
</dbReference>
<keyword evidence="1 2" id="KW-0129">CBS domain</keyword>
<dbReference type="Gene3D" id="3.10.580.10">
    <property type="entry name" value="CBS-domain"/>
    <property type="match status" value="1"/>
</dbReference>
<dbReference type="Pfam" id="PF03445">
    <property type="entry name" value="DUF294"/>
    <property type="match status" value="1"/>
</dbReference>
<dbReference type="Gene3D" id="2.60.120.10">
    <property type="entry name" value="Jelly Rolls"/>
    <property type="match status" value="1"/>
</dbReference>
<dbReference type="CDD" id="cd00038">
    <property type="entry name" value="CAP_ED"/>
    <property type="match status" value="1"/>
</dbReference>
<dbReference type="InterPro" id="IPR014710">
    <property type="entry name" value="RmlC-like_jellyroll"/>
</dbReference>
<evidence type="ECO:0000259" key="4">
    <source>
        <dbReference type="PROSITE" id="PS51371"/>
    </source>
</evidence>
<dbReference type="Pfam" id="PF10335">
    <property type="entry name" value="DUF294_C"/>
    <property type="match status" value="1"/>
</dbReference>